<evidence type="ECO:0000313" key="2">
    <source>
        <dbReference type="EMBL" id="AYD40183.1"/>
    </source>
</evidence>
<dbReference type="AlphaFoldDB" id="A0A386H3S7"/>
<protein>
    <submittedName>
        <fullName evidence="2">Type I-B CRISPR-associated protein Cas8b1/Cst1</fullName>
    </submittedName>
</protein>
<dbReference type="EMBL" id="CP032416">
    <property type="protein sequence ID" value="AYD40183.1"/>
    <property type="molecule type" value="Genomic_DNA"/>
</dbReference>
<accession>A0A386H3S7</accession>
<dbReference type="InterPro" id="IPR010180">
    <property type="entry name" value="CRISPR-assoc_prot_CXXC-CXXC"/>
</dbReference>
<evidence type="ECO:0000259" key="1">
    <source>
        <dbReference type="Pfam" id="PF09706"/>
    </source>
</evidence>
<dbReference type="Proteomes" id="UP000266301">
    <property type="component" value="Chromosome"/>
</dbReference>
<dbReference type="KEGG" id="cfer:D4Z93_06475"/>
<organism evidence="2 3">
    <name type="scientific">Clostridium fermenticellae</name>
    <dbReference type="NCBI Taxonomy" id="2068654"/>
    <lineage>
        <taxon>Bacteria</taxon>
        <taxon>Bacillati</taxon>
        <taxon>Bacillota</taxon>
        <taxon>Clostridia</taxon>
        <taxon>Eubacteriales</taxon>
        <taxon>Clostridiaceae</taxon>
        <taxon>Clostridium</taxon>
    </lineage>
</organism>
<dbReference type="InterPro" id="IPR019121">
    <property type="entry name" value="CRISPR-assoc_CXXC-CXXC_dom"/>
</dbReference>
<feature type="domain" description="CRISPR-associated protein CXXC-CXXC" evidence="1">
    <location>
        <begin position="220"/>
        <end position="286"/>
    </location>
</feature>
<reference evidence="2 3" key="1">
    <citation type="journal article" date="2019" name="Int. J. Syst. Evol. Microbiol.">
        <title>Clostridium fermenticellae sp. nov., isolated from the mud in a fermentation cellar for the production of the Chinese liquor, baijiu.</title>
        <authorList>
            <person name="Xu P.X."/>
            <person name="Chai L.J."/>
            <person name="Qiu T."/>
            <person name="Zhang X.J."/>
            <person name="Lu Z.M."/>
            <person name="Xiao C."/>
            <person name="Wang S.T."/>
            <person name="Shen C.H."/>
            <person name="Shi J.S."/>
            <person name="Xu Z.H."/>
        </authorList>
    </citation>
    <scope>NUCLEOTIDE SEQUENCE [LARGE SCALE GENOMIC DNA]</scope>
    <source>
        <strain evidence="2 3">JN500901</strain>
    </source>
</reference>
<gene>
    <name evidence="2" type="primary">cas8a1</name>
    <name evidence="2" type="ORF">D4Z93_06475</name>
</gene>
<keyword evidence="3" id="KW-1185">Reference proteome</keyword>
<sequence>MTTIKLKMSDWLYNAGLVGLIKILNQEEISYNPKGKYFEFEADALVNFEEKYFKYFSRKYKRFTSWYKIVSFEDYIINFDKNKVSDKNLETINNYIENIKKKLTSNSYKSAYLLLKNPEIDLLEKEKKLKKIKKTKKQNIKDVVEEICNQLNNLKLIINYLKRDDVKRIIIAKNIIYNIIQQFWSDVSFLNRNNSKNDMFQEYKTYFIDGVLNYAEAEKKKYKYDCFTCDNKISKLSKPKAYDLTWLSKIGVDMSRKSSHFWNFNGDSYICPVCNLVYSCVPAGFTILKGKGLFINQNSSIEDLFSANTLSLEGIDKFQKLEEQGYFNIVKNIEQGSVENFNKEIENIQVVKYDFQNVRRPYSFNLLSKSKLVLIYKNRKRLSKLINVYIKISKDYYINLYSEVLERLYNNKNQFSFINYLLSLNLEGKFNGIGFIYLILKINHDFLQGGMRKKMTKYKNKGEYIDTFERYGLELRSGYSGSSKNKISGITYRLLNSLKIKNTSKFMETLINAYLYLNSPIPTDFIGMLKDENKFQEIGYAFLIGLQGYEEEK</sequence>
<dbReference type="OrthoDB" id="5540852at2"/>
<dbReference type="Pfam" id="PF09706">
    <property type="entry name" value="Cas_CXXC_CXXC"/>
    <property type="match status" value="1"/>
</dbReference>
<evidence type="ECO:0000313" key="3">
    <source>
        <dbReference type="Proteomes" id="UP000266301"/>
    </source>
</evidence>
<dbReference type="RefSeq" id="WP_119971511.1">
    <property type="nucleotide sequence ID" value="NZ_CP032416.1"/>
</dbReference>
<dbReference type="NCBIfam" id="TIGR01908">
    <property type="entry name" value="cas_CXXC_CXXC"/>
    <property type="match status" value="1"/>
</dbReference>
<proteinExistence type="predicted"/>
<name>A0A386H3S7_9CLOT</name>